<organism evidence="1 2">
    <name type="scientific">Glossina hytrovirus (isolate Glossina pallidipes/Ethiopia/Seibersdorf/-)</name>
    <name type="common">GHV</name>
    <dbReference type="NCBI Taxonomy" id="379529"/>
    <lineage>
        <taxon>Viruses</taxon>
        <taxon>Viruses incertae sedis</taxon>
        <taxon>Naldaviricetes</taxon>
        <taxon>Lefavirales</taxon>
        <taxon>Hytrosaviridae</taxon>
        <taxon>Glossinavirus</taxon>
        <taxon>Glossinavirus glopallidipedis</taxon>
    </lineage>
</organism>
<evidence type="ECO:0000313" key="1">
    <source>
        <dbReference type="EMBL" id="AMB48697.1"/>
    </source>
</evidence>
<evidence type="ECO:0000313" key="2">
    <source>
        <dbReference type="Proteomes" id="UP000282469"/>
    </source>
</evidence>
<sequence>MNRVVEINEEIFTVINSGSFYYKELWQFLGLNPNKHEELRQELKIIDAFNPKWWAKYNVLHNKMTLNVTKDEQLKILRSKASENTPVYLNDAKFIITSIIDTKVHVWKPNELTCFLYGTLSYANTKQPTTYKTCYFRSDFIKGFDNNTRIKFDNRIHVNLEGLKSMIHVKNIKMNKCDHDGCPDFEKTKIIPLCPLVDNVPQLCKSLNKDFFNTDNPLRKTGFFYFENLSIRGSVTKETIRMKAMKPKLFIEVDD</sequence>
<name>A0A0Y0K7E6_GHVS</name>
<reference evidence="1 2" key="1">
    <citation type="journal article" date="2016" name="J. Gen. Virol.">
        <title>Comprehensive annotation of Glossina pallidipes salivary gland hypertrophy virus from Ethiopian tsetse flies: a proteogenomics approach.</title>
        <authorList>
            <person name="Abd-Alla A.M."/>
            <person name="Kariithi H.M."/>
            <person name="Cousserans F."/>
            <person name="Parker N.J."/>
            <person name="Ince I.A."/>
            <person name="Scully E.D."/>
            <person name="Boeren S."/>
            <person name="Geib S.M."/>
            <person name="Mekonnen S."/>
            <person name="Vlak J.M."/>
            <person name="Parker A.G."/>
            <person name="Vreysen M.J."/>
            <person name="Bergoin M."/>
        </authorList>
    </citation>
    <scope>NUCLEOTIDE SEQUENCE [LARGE SCALE GENOMIC DNA]</scope>
    <source>
        <strain evidence="1 2">Ethiopian</strain>
    </source>
</reference>
<proteinExistence type="predicted"/>
<gene>
    <name evidence="1" type="ORF">GpSGHVEth093</name>
</gene>
<protein>
    <submittedName>
        <fullName evidence="1">Signaling-like protein</fullName>
    </submittedName>
</protein>
<dbReference type="EMBL" id="KU050077">
    <property type="protein sequence ID" value="AMB48697.1"/>
    <property type="molecule type" value="Genomic_DNA"/>
</dbReference>
<organismHost>
    <name type="scientific">Glossina</name>
    <name type="common">tsetse flies</name>
    <dbReference type="NCBI Taxonomy" id="7393"/>
</organismHost>
<dbReference type="Proteomes" id="UP000282469">
    <property type="component" value="Segment"/>
</dbReference>
<accession>A0A0Y0K7E6</accession>